<dbReference type="GO" id="GO:0009986">
    <property type="term" value="C:cell surface"/>
    <property type="evidence" value="ECO:0007669"/>
    <property type="project" value="TreeGrafter"/>
</dbReference>
<dbReference type="GO" id="GO:0015026">
    <property type="term" value="F:coreceptor activity"/>
    <property type="evidence" value="ECO:0007669"/>
    <property type="project" value="InterPro"/>
</dbReference>
<keyword evidence="4" id="KW-1003">Cell membrane</keyword>
<evidence type="ECO:0000256" key="6">
    <source>
        <dbReference type="ARBA" id="ARBA00022729"/>
    </source>
</evidence>
<reference evidence="14" key="1">
    <citation type="journal article" date="2014" name="PLoS ONE">
        <title>The genome and linkage map of the northern pike (Esox lucius): conserved synteny revealed between the salmonid sister group and the Neoteleostei.</title>
        <authorList>
            <person name="Rondeau E.B."/>
            <person name="Minkley D.R."/>
            <person name="Leong J.S."/>
            <person name="Messmer A.M."/>
            <person name="Jantzen J.R."/>
            <person name="von Schalburg K.R."/>
            <person name="Lemon C."/>
            <person name="Bird N.H."/>
            <person name="Koop B.F."/>
        </authorList>
    </citation>
    <scope>NUCLEOTIDE SEQUENCE</scope>
</reference>
<evidence type="ECO:0000256" key="8">
    <source>
        <dbReference type="ARBA" id="ARBA00023136"/>
    </source>
</evidence>
<dbReference type="GO" id="GO:0007186">
    <property type="term" value="P:G protein-coupled receptor signaling pathway"/>
    <property type="evidence" value="ECO:0007669"/>
    <property type="project" value="TreeGrafter"/>
</dbReference>
<dbReference type="PANTHER" id="PTHR14076:SF7">
    <property type="entry name" value="RECEPTOR ACTIVITY-MODIFYING PROTEIN 1-LIKE"/>
    <property type="match status" value="1"/>
</dbReference>
<dbReference type="GO" id="GO:0006816">
    <property type="term" value="P:calcium ion transport"/>
    <property type="evidence" value="ECO:0007669"/>
    <property type="project" value="TreeGrafter"/>
</dbReference>
<proteinExistence type="inferred from homology"/>
<feature type="signal peptide" evidence="12">
    <location>
        <begin position="1"/>
        <end position="33"/>
    </location>
</feature>
<keyword evidence="7 11" id="KW-1133">Transmembrane helix</keyword>
<keyword evidence="8 11" id="KW-0472">Membrane</keyword>
<evidence type="ECO:0000256" key="12">
    <source>
        <dbReference type="SAM" id="SignalP"/>
    </source>
</evidence>
<dbReference type="InParanoid" id="A0A3P8YM75"/>
<comment type="subcellular location">
    <subcellularLocation>
        <location evidence="1">Cell membrane</location>
        <topology evidence="1">Single-pass type I membrane protein</topology>
    </subcellularLocation>
</comment>
<keyword evidence="3" id="KW-0813">Transport</keyword>
<evidence type="ECO:0000256" key="2">
    <source>
        <dbReference type="ARBA" id="ARBA00007087"/>
    </source>
</evidence>
<dbReference type="STRING" id="8010.ENSELUP00000017649"/>
<dbReference type="OMA" id="MEIHELY"/>
<reference evidence="13" key="4">
    <citation type="submission" date="2025-09" db="UniProtKB">
        <authorList>
            <consortium name="Ensembl"/>
        </authorList>
    </citation>
    <scope>IDENTIFICATION</scope>
</reference>
<keyword evidence="10" id="KW-0675">Receptor</keyword>
<evidence type="ECO:0000256" key="11">
    <source>
        <dbReference type="SAM" id="Phobius"/>
    </source>
</evidence>
<dbReference type="Proteomes" id="UP000265140">
    <property type="component" value="Chromosome 20"/>
</dbReference>
<dbReference type="GO" id="GO:0008277">
    <property type="term" value="P:regulation of G protein-coupled receptor signaling pathway"/>
    <property type="evidence" value="ECO:0007669"/>
    <property type="project" value="InterPro"/>
</dbReference>
<dbReference type="GO" id="GO:0031623">
    <property type="term" value="P:receptor internalization"/>
    <property type="evidence" value="ECO:0007669"/>
    <property type="project" value="TreeGrafter"/>
</dbReference>
<name>A0A3P8YM75_ESOLU</name>
<protein>
    <submittedName>
        <fullName evidence="13">Si:ch73-193i22.1</fullName>
    </submittedName>
</protein>
<reference evidence="13" key="2">
    <citation type="submission" date="2020-02" db="EMBL/GenBank/DDBJ databases">
        <title>Esox lucius (northern pike) genome, fEsoLuc1, primary haplotype.</title>
        <authorList>
            <person name="Myers G."/>
            <person name="Karagic N."/>
            <person name="Meyer A."/>
            <person name="Pippel M."/>
            <person name="Reichard M."/>
            <person name="Winkler S."/>
            <person name="Tracey A."/>
            <person name="Sims Y."/>
            <person name="Howe K."/>
            <person name="Rhie A."/>
            <person name="Formenti G."/>
            <person name="Durbin R."/>
            <person name="Fedrigo O."/>
            <person name="Jarvis E.D."/>
        </authorList>
    </citation>
    <scope>NUCLEOTIDE SEQUENCE [LARGE SCALE GENOMIC DNA]</scope>
</reference>
<evidence type="ECO:0000256" key="7">
    <source>
        <dbReference type="ARBA" id="ARBA00022989"/>
    </source>
</evidence>
<keyword evidence="14" id="KW-1185">Reference proteome</keyword>
<evidence type="ECO:0000313" key="14">
    <source>
        <dbReference type="Proteomes" id="UP000265140"/>
    </source>
</evidence>
<dbReference type="Bgee" id="ENSELUG00000017316">
    <property type="expression patterns" value="Expressed in liver and 4 other cell types or tissues"/>
</dbReference>
<keyword evidence="9" id="KW-1015">Disulfide bond</keyword>
<keyword evidence="6 12" id="KW-0732">Signal</keyword>
<comment type="similarity">
    <text evidence="2">Belongs to the RAMP family.</text>
</comment>
<feature type="transmembrane region" description="Helical" evidence="11">
    <location>
        <begin position="125"/>
        <end position="146"/>
    </location>
</feature>
<dbReference type="AlphaFoldDB" id="A0A3P8YM75"/>
<organism evidence="13 14">
    <name type="scientific">Esox lucius</name>
    <name type="common">Northern pike</name>
    <dbReference type="NCBI Taxonomy" id="8010"/>
    <lineage>
        <taxon>Eukaryota</taxon>
        <taxon>Metazoa</taxon>
        <taxon>Chordata</taxon>
        <taxon>Craniata</taxon>
        <taxon>Vertebrata</taxon>
        <taxon>Euteleostomi</taxon>
        <taxon>Actinopterygii</taxon>
        <taxon>Neopterygii</taxon>
        <taxon>Teleostei</taxon>
        <taxon>Protacanthopterygii</taxon>
        <taxon>Esociformes</taxon>
        <taxon>Esocidae</taxon>
        <taxon>Esox</taxon>
    </lineage>
</organism>
<dbReference type="GO" id="GO:0005886">
    <property type="term" value="C:plasma membrane"/>
    <property type="evidence" value="ECO:0007669"/>
    <property type="project" value="UniProtKB-SubCell"/>
</dbReference>
<dbReference type="Gene3D" id="1.10.150.510">
    <property type="entry name" value="Receptor activity modifying family"/>
    <property type="match status" value="1"/>
</dbReference>
<dbReference type="GO" id="GO:0006886">
    <property type="term" value="P:intracellular protein transport"/>
    <property type="evidence" value="ECO:0007669"/>
    <property type="project" value="InterPro"/>
</dbReference>
<evidence type="ECO:0000256" key="5">
    <source>
        <dbReference type="ARBA" id="ARBA00022692"/>
    </source>
</evidence>
<dbReference type="InterPro" id="IPR006985">
    <property type="entry name" value="RAMP"/>
</dbReference>
<sequence>MWSSLRTKLMRNGRSISTCCFVILMALTRFSEGGYNASCNSLQFERYVYEDCIPHFNHSMEASDYLNTCPWPTFKGSYLVLNDCVGKVAVVTGCIEPSLKDSVFLEVHRKYFSLCSGPADPDGPVLMLLIMPSVITTLVFSALYTWQRHDFVKLNVGV</sequence>
<accession>A0A3P8YM75</accession>
<dbReference type="Ensembl" id="ENSELUT00000027386.3">
    <property type="protein sequence ID" value="ENSELUP00000017649.3"/>
    <property type="gene ID" value="ENSELUG00000017316.3"/>
</dbReference>
<reference evidence="13" key="3">
    <citation type="submission" date="2025-08" db="UniProtKB">
        <authorList>
            <consortium name="Ensembl"/>
        </authorList>
    </citation>
    <scope>IDENTIFICATION</scope>
</reference>
<keyword evidence="5 11" id="KW-0812">Transmembrane</keyword>
<feature type="chain" id="PRO_5044315157" evidence="12">
    <location>
        <begin position="34"/>
        <end position="158"/>
    </location>
</feature>
<dbReference type="GO" id="GO:0072659">
    <property type="term" value="P:protein localization to plasma membrane"/>
    <property type="evidence" value="ECO:0007669"/>
    <property type="project" value="TreeGrafter"/>
</dbReference>
<evidence type="ECO:0000256" key="9">
    <source>
        <dbReference type="ARBA" id="ARBA00023157"/>
    </source>
</evidence>
<evidence type="ECO:0000256" key="10">
    <source>
        <dbReference type="ARBA" id="ARBA00023170"/>
    </source>
</evidence>
<dbReference type="GO" id="GO:0032870">
    <property type="term" value="P:cellular response to hormone stimulus"/>
    <property type="evidence" value="ECO:0007669"/>
    <property type="project" value="TreeGrafter"/>
</dbReference>
<evidence type="ECO:0000256" key="3">
    <source>
        <dbReference type="ARBA" id="ARBA00022448"/>
    </source>
</evidence>
<evidence type="ECO:0000256" key="1">
    <source>
        <dbReference type="ARBA" id="ARBA00004251"/>
    </source>
</evidence>
<dbReference type="InterPro" id="IPR038126">
    <property type="entry name" value="RAMP_sf"/>
</dbReference>
<dbReference type="GO" id="GO:0043235">
    <property type="term" value="C:receptor complex"/>
    <property type="evidence" value="ECO:0007669"/>
    <property type="project" value="TreeGrafter"/>
</dbReference>
<dbReference type="Pfam" id="PF04901">
    <property type="entry name" value="RAMP"/>
    <property type="match status" value="1"/>
</dbReference>
<dbReference type="GeneTree" id="ENSGT00990000205434"/>
<evidence type="ECO:0000256" key="4">
    <source>
        <dbReference type="ARBA" id="ARBA00022475"/>
    </source>
</evidence>
<evidence type="ECO:0000313" key="13">
    <source>
        <dbReference type="Ensembl" id="ENSELUP00000017649.3"/>
    </source>
</evidence>
<dbReference type="PANTHER" id="PTHR14076">
    <property type="entry name" value="RECEPTOR ACTIVITY MODIFYING PROTEIN RAMP"/>
    <property type="match status" value="1"/>
</dbReference>